<evidence type="ECO:0000256" key="1">
    <source>
        <dbReference type="ARBA" id="ARBA00023242"/>
    </source>
</evidence>
<comment type="caution">
    <text evidence="5">The sequence shown here is derived from an EMBL/GenBank/DDBJ whole genome shotgun (WGS) entry which is preliminary data.</text>
</comment>
<dbReference type="Proteomes" id="UP000749293">
    <property type="component" value="Unassembled WGS sequence"/>
</dbReference>
<feature type="compositionally biased region" description="Basic and acidic residues" evidence="3">
    <location>
        <begin position="154"/>
        <end position="166"/>
    </location>
</feature>
<evidence type="ECO:0000313" key="6">
    <source>
        <dbReference type="Proteomes" id="UP000749293"/>
    </source>
</evidence>
<name>A0A9P5D5S9_9HYPO</name>
<dbReference type="InterPro" id="IPR001138">
    <property type="entry name" value="Zn2Cys6_DnaBD"/>
</dbReference>
<keyword evidence="2" id="KW-0175">Coiled coil</keyword>
<dbReference type="PROSITE" id="PS50048">
    <property type="entry name" value="ZN2_CY6_FUNGAL_2"/>
    <property type="match status" value="1"/>
</dbReference>
<dbReference type="PANTHER" id="PTHR47256:SF1">
    <property type="entry name" value="ZN(II)2CYS6 TRANSCRIPTION FACTOR (EUROFUNG)"/>
    <property type="match status" value="1"/>
</dbReference>
<dbReference type="PROSITE" id="PS00463">
    <property type="entry name" value="ZN2_CY6_FUNGAL_1"/>
    <property type="match status" value="1"/>
</dbReference>
<dbReference type="AlphaFoldDB" id="A0A9P5D5S9"/>
<keyword evidence="6" id="KW-1185">Reference proteome</keyword>
<dbReference type="InterPro" id="IPR053187">
    <property type="entry name" value="Notoamide_regulator"/>
</dbReference>
<accession>A0A9P5D5S9</accession>
<organism evidence="5 6">
    <name type="scientific">Geosmithia morbida</name>
    <dbReference type="NCBI Taxonomy" id="1094350"/>
    <lineage>
        <taxon>Eukaryota</taxon>
        <taxon>Fungi</taxon>
        <taxon>Dikarya</taxon>
        <taxon>Ascomycota</taxon>
        <taxon>Pezizomycotina</taxon>
        <taxon>Sordariomycetes</taxon>
        <taxon>Hypocreomycetidae</taxon>
        <taxon>Hypocreales</taxon>
        <taxon>Bionectriaceae</taxon>
        <taxon>Geosmithia</taxon>
    </lineage>
</organism>
<dbReference type="SMART" id="SM00066">
    <property type="entry name" value="GAL4"/>
    <property type="match status" value="1"/>
</dbReference>
<dbReference type="CDD" id="cd00067">
    <property type="entry name" value="GAL4"/>
    <property type="match status" value="1"/>
</dbReference>
<reference evidence="5" key="1">
    <citation type="submission" date="2020-03" db="EMBL/GenBank/DDBJ databases">
        <title>Site-based positive gene gene selection in Geosmithia morbida across the United States reveals a broad range of putative effectors and factors for local host and environmental adapation.</title>
        <authorList>
            <person name="Onufrak A."/>
            <person name="Murdoch R.W."/>
            <person name="Gazis R."/>
            <person name="Huff M."/>
            <person name="Staton M."/>
            <person name="Klingeman W."/>
            <person name="Hadziabdic D."/>
        </authorList>
    </citation>
    <scope>NUCLEOTIDE SEQUENCE</scope>
    <source>
        <strain evidence="5">1262</strain>
    </source>
</reference>
<feature type="domain" description="Zn(2)-C6 fungal-type" evidence="4">
    <location>
        <begin position="42"/>
        <end position="72"/>
    </location>
</feature>
<dbReference type="InterPro" id="IPR036864">
    <property type="entry name" value="Zn2-C6_fun-type_DNA-bd_sf"/>
</dbReference>
<dbReference type="RefSeq" id="XP_035323528.1">
    <property type="nucleotide sequence ID" value="XM_035465691.1"/>
</dbReference>
<dbReference type="GeneID" id="55969943"/>
<feature type="coiled-coil region" evidence="2">
    <location>
        <begin position="81"/>
        <end position="108"/>
    </location>
</feature>
<evidence type="ECO:0000256" key="2">
    <source>
        <dbReference type="SAM" id="Coils"/>
    </source>
</evidence>
<feature type="region of interest" description="Disordered" evidence="3">
    <location>
        <begin position="141"/>
        <end position="166"/>
    </location>
</feature>
<protein>
    <recommendedName>
        <fullName evidence="4">Zn(2)-C6 fungal-type domain-containing protein</fullName>
    </recommendedName>
</protein>
<evidence type="ECO:0000259" key="4">
    <source>
        <dbReference type="PROSITE" id="PS50048"/>
    </source>
</evidence>
<proteinExistence type="predicted"/>
<evidence type="ECO:0000313" key="5">
    <source>
        <dbReference type="EMBL" id="KAF4124876.1"/>
    </source>
</evidence>
<evidence type="ECO:0000256" key="3">
    <source>
        <dbReference type="SAM" id="MobiDB-lite"/>
    </source>
</evidence>
<dbReference type="Pfam" id="PF00172">
    <property type="entry name" value="Zn_clus"/>
    <property type="match status" value="1"/>
</dbReference>
<dbReference type="SUPFAM" id="SSF57701">
    <property type="entry name" value="Zn2/Cys6 DNA-binding domain"/>
    <property type="match status" value="1"/>
</dbReference>
<gene>
    <name evidence="5" type="ORF">GMORB2_3715</name>
</gene>
<dbReference type="GO" id="GO:0000981">
    <property type="term" value="F:DNA-binding transcription factor activity, RNA polymerase II-specific"/>
    <property type="evidence" value="ECO:0007669"/>
    <property type="project" value="InterPro"/>
</dbReference>
<dbReference type="Gene3D" id="4.10.240.10">
    <property type="entry name" value="Zn(2)-C6 fungal-type DNA-binding domain"/>
    <property type="match status" value="1"/>
</dbReference>
<dbReference type="PANTHER" id="PTHR47256">
    <property type="entry name" value="ZN(II)2CYS6 TRANSCRIPTION FACTOR (EUROFUNG)-RELATED"/>
    <property type="match status" value="1"/>
</dbReference>
<sequence length="166" mass="18321">MNHGRGSNLVPILPAGEGVSFAVQATSASQFTPPKRSAVLVACQGCRRKRIKCGGQRPSCNQCVTRGEGCEYVAEAGETVTLALRRRVTELESENNQYKELFQLLRDKPEEEAYEILRRIRAAPSPRDAWGLIKQAELLLPTTPAVSPETSEAPEQRRSDGRRGED</sequence>
<dbReference type="OrthoDB" id="2943660at2759"/>
<keyword evidence="1" id="KW-0539">Nucleus</keyword>
<dbReference type="EMBL" id="JAANYQ010000003">
    <property type="protein sequence ID" value="KAF4124876.1"/>
    <property type="molecule type" value="Genomic_DNA"/>
</dbReference>
<dbReference type="GO" id="GO:0008270">
    <property type="term" value="F:zinc ion binding"/>
    <property type="evidence" value="ECO:0007669"/>
    <property type="project" value="InterPro"/>
</dbReference>